<sequence length="128" mass="14385">MSEHTNLDQTYLPLIKQHARDRWHERTPADRPIEEAWRIATPVDAPAAECSHARLYEPTDALLLVRDSWLRTVLNNDGRLQKTGLVMCDNCDDLVDPITDTRCPSCGDPQPAVQTCGQVTVIHGGENR</sequence>
<dbReference type="Pfam" id="PF26442">
    <property type="entry name" value="Halo_toxin"/>
    <property type="match status" value="1"/>
</dbReference>
<evidence type="ECO:0000313" key="4">
    <source>
        <dbReference type="Proteomes" id="UP000318864"/>
    </source>
</evidence>
<dbReference type="RefSeq" id="WP_141464672.1">
    <property type="nucleotide sequence ID" value="NZ_RBZW01000023.1"/>
</dbReference>
<gene>
    <name evidence="3" type="ORF">D8Y22_10600</name>
</gene>
<name>A0A4S3TLE1_9EURY</name>
<accession>A0A4S3TLE1</accession>
<dbReference type="Proteomes" id="UP000318864">
    <property type="component" value="Unassembled WGS sequence"/>
</dbReference>
<evidence type="ECO:0000313" key="3">
    <source>
        <dbReference type="EMBL" id="THE64886.1"/>
    </source>
</evidence>
<dbReference type="InterPro" id="IPR058435">
    <property type="entry name" value="DUF8122"/>
</dbReference>
<organism evidence="3 4">
    <name type="scientific">Salinadaptatus halalkaliphilus</name>
    <dbReference type="NCBI Taxonomy" id="2419781"/>
    <lineage>
        <taxon>Archaea</taxon>
        <taxon>Methanobacteriati</taxon>
        <taxon>Methanobacteriota</taxon>
        <taxon>Stenosarchaea group</taxon>
        <taxon>Halobacteria</taxon>
        <taxon>Halobacteriales</taxon>
        <taxon>Natrialbaceae</taxon>
        <taxon>Salinadaptatus</taxon>
    </lineage>
</organism>
<keyword evidence="4" id="KW-1185">Reference proteome</keyword>
<dbReference type="Pfam" id="PF26443">
    <property type="entry name" value="DUF8122"/>
    <property type="match status" value="1"/>
</dbReference>
<dbReference type="EMBL" id="RBZW01000023">
    <property type="protein sequence ID" value="THE64886.1"/>
    <property type="molecule type" value="Genomic_DNA"/>
</dbReference>
<feature type="domain" description="DUF8122" evidence="2">
    <location>
        <begin position="83"/>
        <end position="109"/>
    </location>
</feature>
<evidence type="ECO:0000259" key="2">
    <source>
        <dbReference type="Pfam" id="PF26443"/>
    </source>
</evidence>
<dbReference type="AlphaFoldDB" id="A0A4S3TLE1"/>
<dbReference type="OrthoDB" id="336665at2157"/>
<evidence type="ECO:0000259" key="1">
    <source>
        <dbReference type="Pfam" id="PF26442"/>
    </source>
</evidence>
<feature type="domain" description="RelE toxin-related" evidence="1">
    <location>
        <begin position="15"/>
        <end position="77"/>
    </location>
</feature>
<protein>
    <submittedName>
        <fullName evidence="3">Uncharacterized protein</fullName>
    </submittedName>
</protein>
<comment type="caution">
    <text evidence="3">The sequence shown here is derived from an EMBL/GenBank/DDBJ whole genome shotgun (WGS) entry which is preliminary data.</text>
</comment>
<proteinExistence type="predicted"/>
<dbReference type="InterPro" id="IPR058996">
    <property type="entry name" value="Toxin-rel_dom"/>
</dbReference>
<reference evidence="3 4" key="1">
    <citation type="submission" date="2018-10" db="EMBL/GenBank/DDBJ databases">
        <title>Natronolimnobius sp. XQ-INN 246 isolated from Inner Mongolia Autonomous Region of China.</title>
        <authorList>
            <person name="Xue Q."/>
        </authorList>
    </citation>
    <scope>NUCLEOTIDE SEQUENCE [LARGE SCALE GENOMIC DNA]</scope>
    <source>
        <strain evidence="3 4">XQ-INN 246</strain>
    </source>
</reference>